<evidence type="ECO:0000256" key="4">
    <source>
        <dbReference type="ARBA" id="ARBA00022912"/>
    </source>
</evidence>
<dbReference type="SUPFAM" id="SSF52788">
    <property type="entry name" value="Phosphotyrosine protein phosphatases I"/>
    <property type="match status" value="1"/>
</dbReference>
<reference evidence="7 8" key="1">
    <citation type="journal article" date="2008" name="Int. J. Syst. Evol. Microbiol.">
        <title>Neptunomonas japonica sp. nov., an Osedax japonicus symbiont-like bacterium isolated from sediment adjacent to sperm whale carcasses off Kagoshima, Japan.</title>
        <authorList>
            <person name="Miyazaki M."/>
            <person name="Nogi Y."/>
            <person name="Fujiwara Y."/>
            <person name="Kawato M."/>
            <person name="Kubokawa K."/>
            <person name="Horikoshi K."/>
        </authorList>
    </citation>
    <scope>NUCLEOTIDE SEQUENCE [LARGE SCALE GENOMIC DNA]</scope>
    <source>
        <strain evidence="7 8">JAMM 1380</strain>
    </source>
</reference>
<dbReference type="GO" id="GO:0004725">
    <property type="term" value="F:protein tyrosine phosphatase activity"/>
    <property type="evidence" value="ECO:0007669"/>
    <property type="project" value="UniProtKB-EC"/>
</dbReference>
<evidence type="ECO:0000256" key="5">
    <source>
        <dbReference type="PIRSR" id="PIRSR617867-1"/>
    </source>
</evidence>
<dbReference type="PRINTS" id="PR00719">
    <property type="entry name" value="LMWPTPASE"/>
</dbReference>
<dbReference type="KEGG" id="njp:NEJAP_0819"/>
<evidence type="ECO:0000259" key="6">
    <source>
        <dbReference type="SMART" id="SM00226"/>
    </source>
</evidence>
<feature type="active site" evidence="5">
    <location>
        <position position="29"/>
    </location>
</feature>
<feature type="active site" description="Nucleophile" evidence="5">
    <location>
        <position position="23"/>
    </location>
</feature>
<dbReference type="SMART" id="SM00226">
    <property type="entry name" value="LMWPc"/>
    <property type="match status" value="1"/>
</dbReference>
<name>A0A7R6PGK8_9GAMM</name>
<dbReference type="CDD" id="cd16343">
    <property type="entry name" value="LMWPTP"/>
    <property type="match status" value="1"/>
</dbReference>
<dbReference type="EMBL" id="AP014546">
    <property type="protein sequence ID" value="BBB28776.1"/>
    <property type="molecule type" value="Genomic_DNA"/>
</dbReference>
<sequence length="174" mass="19216">MLSELCRKFFGKPSASVSVLVVCMENICRSPILEGVLKRALAEQGLSGVVRVDSAGTYASQPGSKPDVRAVKVAKEKGVDISRVRSRKVKVEDYDEYDYIVAVDDSVLQFLNEHSSGSEHCQIRTLMSFMEEPASNEVPDPYYGNAASFLLVYDLIEKASSETALYISNTCFKK</sequence>
<proteinExistence type="inferred from homology"/>
<dbReference type="EC" id="3.1.3.48" evidence="2"/>
<dbReference type="Proteomes" id="UP000595332">
    <property type="component" value="Chromosome"/>
</dbReference>
<protein>
    <recommendedName>
        <fullName evidence="2">protein-tyrosine-phosphatase</fullName>
        <ecNumber evidence="2">3.1.3.48</ecNumber>
    </recommendedName>
</protein>
<keyword evidence="8" id="KW-1185">Reference proteome</keyword>
<evidence type="ECO:0000256" key="2">
    <source>
        <dbReference type="ARBA" id="ARBA00013064"/>
    </source>
</evidence>
<accession>A0A7R6PGK8</accession>
<keyword evidence="3 7" id="KW-0378">Hydrolase</keyword>
<evidence type="ECO:0000256" key="1">
    <source>
        <dbReference type="ARBA" id="ARBA00011063"/>
    </source>
</evidence>
<evidence type="ECO:0000313" key="8">
    <source>
        <dbReference type="Proteomes" id="UP000595332"/>
    </source>
</evidence>
<keyword evidence="4" id="KW-0904">Protein phosphatase</keyword>
<dbReference type="InterPro" id="IPR050438">
    <property type="entry name" value="LMW_PTPase"/>
</dbReference>
<dbReference type="PANTHER" id="PTHR11717">
    <property type="entry name" value="LOW MOLECULAR WEIGHT PROTEIN TYROSINE PHOSPHATASE"/>
    <property type="match status" value="1"/>
</dbReference>
<feature type="domain" description="Phosphotyrosine protein phosphatase I" evidence="6">
    <location>
        <begin position="17"/>
        <end position="166"/>
    </location>
</feature>
<evidence type="ECO:0000313" key="7">
    <source>
        <dbReference type="EMBL" id="BBB28776.1"/>
    </source>
</evidence>
<dbReference type="AlphaFoldDB" id="A0A7R6PGK8"/>
<dbReference type="Gene3D" id="3.40.50.2300">
    <property type="match status" value="1"/>
</dbReference>
<comment type="similarity">
    <text evidence="1">Belongs to the low molecular weight phosphotyrosine protein phosphatase family.</text>
</comment>
<dbReference type="InterPro" id="IPR036196">
    <property type="entry name" value="Ptyr_pPase_sf"/>
</dbReference>
<gene>
    <name evidence="7" type="ORF">NEJAP_0819</name>
</gene>
<dbReference type="InterPro" id="IPR023485">
    <property type="entry name" value="Ptyr_pPase"/>
</dbReference>
<feature type="active site" description="Proton donor" evidence="5">
    <location>
        <position position="140"/>
    </location>
</feature>
<organism evidence="7 8">
    <name type="scientific">Neptunomonas japonica JAMM 1380</name>
    <dbReference type="NCBI Taxonomy" id="1441457"/>
    <lineage>
        <taxon>Bacteria</taxon>
        <taxon>Pseudomonadati</taxon>
        <taxon>Pseudomonadota</taxon>
        <taxon>Gammaproteobacteria</taxon>
        <taxon>Oceanospirillales</taxon>
        <taxon>Oceanospirillaceae</taxon>
        <taxon>Neptunomonas</taxon>
    </lineage>
</organism>
<evidence type="ECO:0000256" key="3">
    <source>
        <dbReference type="ARBA" id="ARBA00022801"/>
    </source>
</evidence>
<dbReference type="PANTHER" id="PTHR11717:SF7">
    <property type="entry name" value="LOW MOLECULAR WEIGHT PHOSPHOTYROSINE PROTEIN PHOSPHATASE"/>
    <property type="match status" value="1"/>
</dbReference>
<dbReference type="Pfam" id="PF01451">
    <property type="entry name" value="LMWPc"/>
    <property type="match status" value="1"/>
</dbReference>
<dbReference type="InterPro" id="IPR017867">
    <property type="entry name" value="Tyr_phospatase_low_mol_wt"/>
</dbReference>